<dbReference type="EMBL" id="RBZY01000005">
    <property type="protein sequence ID" value="RWR22359.1"/>
    <property type="molecule type" value="Genomic_DNA"/>
</dbReference>
<evidence type="ECO:0000256" key="1">
    <source>
        <dbReference type="ARBA" id="ARBA00010466"/>
    </source>
</evidence>
<proteinExistence type="inferred from homology"/>
<gene>
    <name evidence="7" type="ORF">D8Y23_02155</name>
</gene>
<dbReference type="Proteomes" id="UP000285970">
    <property type="component" value="Unassembled WGS sequence"/>
</dbReference>
<dbReference type="PANTHER" id="PTHR34294">
    <property type="entry name" value="TRANSCRIPTIONAL REGULATOR-RELATED"/>
    <property type="match status" value="1"/>
</dbReference>
<evidence type="ECO:0000256" key="3">
    <source>
        <dbReference type="ARBA" id="ARBA00023125"/>
    </source>
</evidence>
<dbReference type="SUPFAM" id="SSF100950">
    <property type="entry name" value="NagB/RpiA/CoA transferase-like"/>
    <property type="match status" value="1"/>
</dbReference>
<dbReference type="GO" id="GO:0030246">
    <property type="term" value="F:carbohydrate binding"/>
    <property type="evidence" value="ECO:0007669"/>
    <property type="project" value="InterPro"/>
</dbReference>
<evidence type="ECO:0000256" key="2">
    <source>
        <dbReference type="ARBA" id="ARBA00023015"/>
    </source>
</evidence>
<dbReference type="Pfam" id="PF04198">
    <property type="entry name" value="Sugar-bind"/>
    <property type="match status" value="1"/>
</dbReference>
<name>A0A443JPF4_9MICO</name>
<dbReference type="InterPro" id="IPR007324">
    <property type="entry name" value="Sugar-bd_dom_put"/>
</dbReference>
<feature type="region of interest" description="Disordered" evidence="5">
    <location>
        <begin position="1"/>
        <end position="38"/>
    </location>
</feature>
<dbReference type="InterPro" id="IPR051054">
    <property type="entry name" value="SorC_transcr_regulators"/>
</dbReference>
<dbReference type="InterPro" id="IPR037171">
    <property type="entry name" value="NagB/RpiA_transferase-like"/>
</dbReference>
<evidence type="ECO:0000313" key="7">
    <source>
        <dbReference type="EMBL" id="RWR22359.1"/>
    </source>
</evidence>
<keyword evidence="3" id="KW-0238">DNA-binding</keyword>
<dbReference type="OrthoDB" id="186585at2"/>
<dbReference type="AlphaFoldDB" id="A0A443JPF4"/>
<comment type="similarity">
    <text evidence="1">Belongs to the SorC transcriptional regulatory family.</text>
</comment>
<comment type="caution">
    <text evidence="7">The sequence shown here is derived from an EMBL/GenBank/DDBJ whole genome shotgun (WGS) entry which is preliminary data.</text>
</comment>
<protein>
    <submittedName>
        <fullName evidence="7">Sugar-binding transcriptional regulator</fullName>
    </submittedName>
</protein>
<dbReference type="Gene3D" id="3.40.50.1360">
    <property type="match status" value="1"/>
</dbReference>
<evidence type="ECO:0000256" key="5">
    <source>
        <dbReference type="SAM" id="MobiDB-lite"/>
    </source>
</evidence>
<evidence type="ECO:0000313" key="8">
    <source>
        <dbReference type="Proteomes" id="UP000285970"/>
    </source>
</evidence>
<dbReference type="PANTHER" id="PTHR34294:SF1">
    <property type="entry name" value="TRANSCRIPTIONAL REGULATOR LSRR"/>
    <property type="match status" value="1"/>
</dbReference>
<dbReference type="GO" id="GO:0003677">
    <property type="term" value="F:DNA binding"/>
    <property type="evidence" value="ECO:0007669"/>
    <property type="project" value="UniProtKB-KW"/>
</dbReference>
<sequence length="361" mass="38867">MRTGVRGRADAPRSGTPRWPGRVGLHDPYGQGRQTMARDPKELEQLRMMTKVSHLYHTRGIVQTEIAKTLGISQARVSRLLAAAEEANIVRTIVVPPPGLNADLEEGVERMFGMREVHVVDASGETGEQCTETLGVALAGVFQVLPVGDKMIGFTSWSRSMRRFVENLTSFPHSSARAVVELLGGVGQPTIQHQATNATERLASLTDAEALFLRVPGVVSTPDVREAILANDPHARRALAAMDELDIALVGIGNATIVPPLVGGENFFTQEQFDDVRARGAVGEINLNFMDADGRPVASPLDDLVIGVGLDQLRRAERRIGVSGGADKHEALLAAVRGGWINVLVTDEESAQYLLAQGPAR</sequence>
<dbReference type="Gene3D" id="1.10.10.60">
    <property type="entry name" value="Homeodomain-like"/>
    <property type="match status" value="1"/>
</dbReference>
<keyword evidence="4" id="KW-0804">Transcription</keyword>
<organism evidence="7 8">
    <name type="scientific">Microbacterium enclense</name>
    <dbReference type="NCBI Taxonomy" id="993073"/>
    <lineage>
        <taxon>Bacteria</taxon>
        <taxon>Bacillati</taxon>
        <taxon>Actinomycetota</taxon>
        <taxon>Actinomycetes</taxon>
        <taxon>Micrococcales</taxon>
        <taxon>Microbacteriaceae</taxon>
        <taxon>Microbacterium</taxon>
    </lineage>
</organism>
<keyword evidence="2" id="KW-0805">Transcription regulation</keyword>
<evidence type="ECO:0000256" key="4">
    <source>
        <dbReference type="ARBA" id="ARBA00023163"/>
    </source>
</evidence>
<feature type="domain" description="Sugar-binding" evidence="6">
    <location>
        <begin position="101"/>
        <end position="356"/>
    </location>
</feature>
<reference evidence="7 8" key="1">
    <citation type="journal article" date="2018" name="Front. Microbiol.">
        <title>Novel Insights Into Bacterial Dimethylsulfoniopropionate Catabolism in the East China Sea.</title>
        <authorList>
            <person name="Liu J."/>
            <person name="Liu J."/>
            <person name="Zhang S.H."/>
            <person name="Liang J."/>
            <person name="Lin H."/>
            <person name="Song D."/>
            <person name="Yang G.P."/>
            <person name="Todd J.D."/>
            <person name="Zhang X.H."/>
        </authorList>
    </citation>
    <scope>NUCLEOTIDE SEQUENCE [LARGE SCALE GENOMIC DNA]</scope>
    <source>
        <strain evidence="7 8">ZYFD042</strain>
    </source>
</reference>
<accession>A0A443JPF4</accession>
<evidence type="ECO:0000259" key="6">
    <source>
        <dbReference type="Pfam" id="PF04198"/>
    </source>
</evidence>